<dbReference type="Gene3D" id="2.60.200.20">
    <property type="match status" value="1"/>
</dbReference>
<feature type="compositionally biased region" description="Gly residues" evidence="1">
    <location>
        <begin position="149"/>
        <end position="163"/>
    </location>
</feature>
<proteinExistence type="predicted"/>
<evidence type="ECO:0000256" key="2">
    <source>
        <dbReference type="SAM" id="Phobius"/>
    </source>
</evidence>
<evidence type="ECO:0008006" key="5">
    <source>
        <dbReference type="Google" id="ProtNLM"/>
    </source>
</evidence>
<feature type="transmembrane region" description="Helical" evidence="2">
    <location>
        <begin position="177"/>
        <end position="198"/>
    </location>
</feature>
<evidence type="ECO:0000313" key="3">
    <source>
        <dbReference type="EMBL" id="QDU66897.1"/>
    </source>
</evidence>
<sequence>MPRLIVDDAGQKKAFRVSKGRLSIGSADSAKLKLTAGGVEPEHAILVVRPEGVQVQVHKPVKIGGQSVDSGEVDLPFGAPLAVGGATITVEADEAPAKSVPAKAVPARAMPAKQAGPAAAAPKAGAARAGAPSAGAAKRGAAPSKAGAARGGARAGAAGGGRQRGGDRGAKKQGLPAWVPMVGVVAALALAVWVFSGFGSSSKADNAMTAATSQLDDGNLKTARASLSSINPAKLKPEQKTKYEALMAELEGREAFKDGSEARLRAMREVDEQLKGLVDRQFKTDPAEPEKVRLLWDRIAAWREDWPMYKDPIWLEDPNWAADMAWIAEQEQKFDSVIAKDAPYNLADAEFRAYYFLDSGIKRYNLVMPVIAAAASNTTDSTEREALEALNTLLNEEQVAYAQERFDKARQYFEEGQEVQSAAILVADIRTLTQPQLVDRAATLLLGFPKIRPILEGYERTKPETFSELMLNGKIAAFVRANLSDAGEEAQPEG</sequence>
<keyword evidence="2" id="KW-0812">Transmembrane</keyword>
<evidence type="ECO:0000256" key="1">
    <source>
        <dbReference type="SAM" id="MobiDB-lite"/>
    </source>
</evidence>
<dbReference type="EMBL" id="CP036287">
    <property type="protein sequence ID" value="QDU66897.1"/>
    <property type="molecule type" value="Genomic_DNA"/>
</dbReference>
<gene>
    <name evidence="3" type="ORF">Pla133_19730</name>
</gene>
<accession>A0A518BIU6</accession>
<keyword evidence="2" id="KW-1133">Transmembrane helix</keyword>
<keyword evidence="4" id="KW-1185">Reference proteome</keyword>
<reference evidence="3 4" key="1">
    <citation type="submission" date="2019-02" db="EMBL/GenBank/DDBJ databases">
        <title>Deep-cultivation of Planctomycetes and their phenomic and genomic characterization uncovers novel biology.</title>
        <authorList>
            <person name="Wiegand S."/>
            <person name="Jogler M."/>
            <person name="Boedeker C."/>
            <person name="Pinto D."/>
            <person name="Vollmers J."/>
            <person name="Rivas-Marin E."/>
            <person name="Kohn T."/>
            <person name="Peeters S.H."/>
            <person name="Heuer A."/>
            <person name="Rast P."/>
            <person name="Oberbeckmann S."/>
            <person name="Bunk B."/>
            <person name="Jeske O."/>
            <person name="Meyerdierks A."/>
            <person name="Storesund J.E."/>
            <person name="Kallscheuer N."/>
            <person name="Luecker S."/>
            <person name="Lage O.M."/>
            <person name="Pohl T."/>
            <person name="Merkel B.J."/>
            <person name="Hornburger P."/>
            <person name="Mueller R.-W."/>
            <person name="Bruemmer F."/>
            <person name="Labrenz M."/>
            <person name="Spormann A.M."/>
            <person name="Op den Camp H."/>
            <person name="Overmann J."/>
            <person name="Amann R."/>
            <person name="Jetten M.S.M."/>
            <person name="Mascher T."/>
            <person name="Medema M.H."/>
            <person name="Devos D.P."/>
            <person name="Kaster A.-K."/>
            <person name="Ovreas L."/>
            <person name="Rohde M."/>
            <person name="Galperin M.Y."/>
            <person name="Jogler C."/>
        </authorList>
    </citation>
    <scope>NUCLEOTIDE SEQUENCE [LARGE SCALE GENOMIC DNA]</scope>
    <source>
        <strain evidence="3 4">Pla133</strain>
    </source>
</reference>
<protein>
    <recommendedName>
        <fullName evidence="5">FHA domain-containing protein</fullName>
    </recommendedName>
</protein>
<dbReference type="RefSeq" id="WP_145064700.1">
    <property type="nucleotide sequence ID" value="NZ_CP036287.1"/>
</dbReference>
<dbReference type="AlphaFoldDB" id="A0A518BIU6"/>
<dbReference type="InterPro" id="IPR008984">
    <property type="entry name" value="SMAD_FHA_dom_sf"/>
</dbReference>
<dbReference type="CDD" id="cd00060">
    <property type="entry name" value="FHA"/>
    <property type="match status" value="1"/>
</dbReference>
<evidence type="ECO:0000313" key="4">
    <source>
        <dbReference type="Proteomes" id="UP000316921"/>
    </source>
</evidence>
<keyword evidence="2" id="KW-0472">Membrane</keyword>
<feature type="compositionally biased region" description="Low complexity" evidence="1">
    <location>
        <begin position="130"/>
        <end position="148"/>
    </location>
</feature>
<dbReference type="Proteomes" id="UP000316921">
    <property type="component" value="Chromosome"/>
</dbReference>
<dbReference type="SUPFAM" id="SSF49879">
    <property type="entry name" value="SMAD/FHA domain"/>
    <property type="match status" value="1"/>
</dbReference>
<dbReference type="KEGG" id="pbap:Pla133_19730"/>
<feature type="region of interest" description="Disordered" evidence="1">
    <location>
        <begin position="130"/>
        <end position="173"/>
    </location>
</feature>
<name>A0A518BIU6_9BACT</name>
<organism evidence="3 4">
    <name type="scientific">Engelhardtia mirabilis</name>
    <dbReference type="NCBI Taxonomy" id="2528011"/>
    <lineage>
        <taxon>Bacteria</taxon>
        <taxon>Pseudomonadati</taxon>
        <taxon>Planctomycetota</taxon>
        <taxon>Planctomycetia</taxon>
        <taxon>Planctomycetia incertae sedis</taxon>
        <taxon>Engelhardtia</taxon>
    </lineage>
</organism>